<keyword evidence="7" id="KW-0472">Membrane</keyword>
<dbReference type="PANTHER" id="PTHR12815">
    <property type="entry name" value="SORTING AND ASSEMBLY MACHINERY SAMM50 PROTEIN FAMILY MEMBER"/>
    <property type="match status" value="1"/>
</dbReference>
<dbReference type="Proteomes" id="UP000298050">
    <property type="component" value="Unassembled WGS sequence"/>
</dbReference>
<comment type="subunit">
    <text evidence="10">Interacts with TamB to form the translocation and assembly module (TAM).</text>
</comment>
<feature type="domain" description="TamA POTRA" evidence="14">
    <location>
        <begin position="33"/>
        <end position="113"/>
    </location>
</feature>
<sequence>MNAEPVARLLLLCLLALVALAAPAARAAPTLAVEVSGIEGELLDNARAALAIAQQAGKPGLGAQQIRDLHSRAPDEIRLALQPFGYYQPTVEDRLREPPASDGLWRASYVIDPGPAVTVGDLDIQFTGASGDAQLAQLATGFALAKDTRLDHRRYEAAKRDLLQAVKELGYRDAAYTRHRVVVDVPASRADIALAIATGPRFYIGAITFEQERLDPAFLERFLVLHSGAPYNGAALAEQRRVLSRSGYFREVEILPLPGDPARPDTVDLRIRLADYPPNRFRGSLGWGTDTGFGAQLDWTRRYVGGRGQRFTASGAAVEERNKLAGDLNYIIPMDPLSGSQLEFSARHESKDLTYEDVGLPEGGETRIATNLVSAFWHSPPREWGAFSLETRSGISLVAEDYDVFEVLFGNLSNADQEFLIDLLGPQAYDTLTPDFEAVVGSVRLTARRADERLFIRDGDHFRLDLLGTDEALGSNIGFWQAALSTWHIRPLFDSDRVLVRTAIGYSEAKSDNVLLVDFNKMPEYYEFRAGGVHSIRGYGWEELVPDDAITGGKHQVIASVEYEHQVIPEWSVAVFVDGGNAFNDFDRIKPVYGAGIGVRWRSPVGMARIDLGIPLDDAEDSFQVYITVGPEF</sequence>
<evidence type="ECO:0000256" key="10">
    <source>
        <dbReference type="ARBA" id="ARBA00093548"/>
    </source>
</evidence>
<dbReference type="AlphaFoldDB" id="A0A4Z0M201"/>
<feature type="domain" description="POTRA" evidence="13">
    <location>
        <begin position="203"/>
        <end position="272"/>
    </location>
</feature>
<dbReference type="Gene3D" id="3.10.20.310">
    <property type="entry name" value="membrane protein fhac"/>
    <property type="match status" value="3"/>
</dbReference>
<comment type="subcellular location">
    <subcellularLocation>
        <location evidence="1">Cell outer membrane</location>
    </subcellularLocation>
</comment>
<dbReference type="PANTHER" id="PTHR12815:SF47">
    <property type="entry name" value="TRANSLOCATION AND ASSEMBLY MODULE SUBUNIT TAMA"/>
    <property type="match status" value="1"/>
</dbReference>
<dbReference type="Gene3D" id="2.40.160.50">
    <property type="entry name" value="membrane protein fhac: a member of the omp85/tpsb transporter family"/>
    <property type="match status" value="1"/>
</dbReference>
<dbReference type="GO" id="GO:0009279">
    <property type="term" value="C:cell outer membrane"/>
    <property type="evidence" value="ECO:0007669"/>
    <property type="project" value="UniProtKB-SubCell"/>
</dbReference>
<dbReference type="InterPro" id="IPR035243">
    <property type="entry name" value="TamA_POTRA_Dom_1"/>
</dbReference>
<evidence type="ECO:0000256" key="4">
    <source>
        <dbReference type="ARBA" id="ARBA00022452"/>
    </source>
</evidence>
<dbReference type="GO" id="GO:0009306">
    <property type="term" value="P:protein secretion"/>
    <property type="evidence" value="ECO:0007669"/>
    <property type="project" value="TreeGrafter"/>
</dbReference>
<evidence type="ECO:0000256" key="8">
    <source>
        <dbReference type="ARBA" id="ARBA00023237"/>
    </source>
</evidence>
<keyword evidence="5" id="KW-0812">Transmembrane</keyword>
<evidence type="ECO:0000256" key="11">
    <source>
        <dbReference type="SAM" id="SignalP"/>
    </source>
</evidence>
<keyword evidence="6 11" id="KW-0732">Signal</keyword>
<evidence type="ECO:0000259" key="14">
    <source>
        <dbReference type="Pfam" id="PF17243"/>
    </source>
</evidence>
<dbReference type="EMBL" id="SRLE01000007">
    <property type="protein sequence ID" value="TGD73305.1"/>
    <property type="molecule type" value="Genomic_DNA"/>
</dbReference>
<keyword evidence="16" id="KW-1185">Reference proteome</keyword>
<evidence type="ECO:0000313" key="15">
    <source>
        <dbReference type="EMBL" id="TGD73305.1"/>
    </source>
</evidence>
<reference evidence="15 16" key="1">
    <citation type="submission" date="2019-04" db="EMBL/GenBank/DDBJ databases">
        <title>Taxonomy of novel Haliea sp. from mangrove soil of West Coast of India.</title>
        <authorList>
            <person name="Verma A."/>
            <person name="Kumar P."/>
            <person name="Krishnamurthi S."/>
        </authorList>
    </citation>
    <scope>NUCLEOTIDE SEQUENCE [LARGE SCALE GENOMIC DNA]</scope>
    <source>
        <strain evidence="15 16">SAOS-164</strain>
    </source>
</reference>
<dbReference type="InterPro" id="IPR010827">
    <property type="entry name" value="BamA/TamA_POTRA"/>
</dbReference>
<feature type="chain" id="PRO_5021473888" description="Translocation and assembly module subunit TamA" evidence="11">
    <location>
        <begin position="28"/>
        <end position="633"/>
    </location>
</feature>
<dbReference type="Pfam" id="PF17243">
    <property type="entry name" value="POTRA_TamA_1"/>
    <property type="match status" value="1"/>
</dbReference>
<keyword evidence="4" id="KW-1134">Transmembrane beta strand</keyword>
<evidence type="ECO:0000259" key="12">
    <source>
        <dbReference type="Pfam" id="PF01103"/>
    </source>
</evidence>
<keyword evidence="8" id="KW-0998">Cell outer membrane</keyword>
<organism evidence="15 16">
    <name type="scientific">Mangrovimicrobium sediminis</name>
    <dbReference type="NCBI Taxonomy" id="2562682"/>
    <lineage>
        <taxon>Bacteria</taxon>
        <taxon>Pseudomonadati</taxon>
        <taxon>Pseudomonadota</taxon>
        <taxon>Gammaproteobacteria</taxon>
        <taxon>Cellvibrionales</taxon>
        <taxon>Halieaceae</taxon>
        <taxon>Mangrovimicrobium</taxon>
    </lineage>
</organism>
<dbReference type="InterPro" id="IPR000184">
    <property type="entry name" value="Bac_surfAg_D15"/>
</dbReference>
<proteinExistence type="inferred from homology"/>
<evidence type="ECO:0000259" key="13">
    <source>
        <dbReference type="Pfam" id="PF07244"/>
    </source>
</evidence>
<dbReference type="Pfam" id="PF07244">
    <property type="entry name" value="POTRA"/>
    <property type="match status" value="1"/>
</dbReference>
<dbReference type="Pfam" id="PF01103">
    <property type="entry name" value="Omp85"/>
    <property type="match status" value="1"/>
</dbReference>
<evidence type="ECO:0000256" key="9">
    <source>
        <dbReference type="ARBA" id="ARBA00033063"/>
    </source>
</evidence>
<name>A0A4Z0M201_9GAMM</name>
<evidence type="ECO:0000256" key="3">
    <source>
        <dbReference type="ARBA" id="ARBA00015419"/>
    </source>
</evidence>
<evidence type="ECO:0000256" key="2">
    <source>
        <dbReference type="ARBA" id="ARBA00010248"/>
    </source>
</evidence>
<evidence type="ECO:0000313" key="16">
    <source>
        <dbReference type="Proteomes" id="UP000298050"/>
    </source>
</evidence>
<evidence type="ECO:0000256" key="6">
    <source>
        <dbReference type="ARBA" id="ARBA00022729"/>
    </source>
</evidence>
<feature type="domain" description="Bacterial surface antigen (D15)" evidence="12">
    <location>
        <begin position="429"/>
        <end position="633"/>
    </location>
</feature>
<evidence type="ECO:0000256" key="1">
    <source>
        <dbReference type="ARBA" id="ARBA00004442"/>
    </source>
</evidence>
<dbReference type="RefSeq" id="WP_135443347.1">
    <property type="nucleotide sequence ID" value="NZ_SRLE01000007.1"/>
</dbReference>
<dbReference type="GO" id="GO:0097347">
    <property type="term" value="C:TAM protein secretion complex"/>
    <property type="evidence" value="ECO:0007669"/>
    <property type="project" value="TreeGrafter"/>
</dbReference>
<evidence type="ECO:0000256" key="5">
    <source>
        <dbReference type="ARBA" id="ARBA00022692"/>
    </source>
</evidence>
<evidence type="ECO:0000256" key="7">
    <source>
        <dbReference type="ARBA" id="ARBA00023136"/>
    </source>
</evidence>
<dbReference type="InterPro" id="IPR039910">
    <property type="entry name" value="D15-like"/>
</dbReference>
<dbReference type="OrthoDB" id="9803054at2"/>
<feature type="signal peptide" evidence="11">
    <location>
        <begin position="1"/>
        <end position="27"/>
    </location>
</feature>
<comment type="caution">
    <text evidence="15">The sequence shown here is derived from an EMBL/GenBank/DDBJ whole genome shotgun (WGS) entry which is preliminary data.</text>
</comment>
<accession>A0A4Z0M201</accession>
<comment type="similarity">
    <text evidence="2">Belongs to the TamA family.</text>
</comment>
<protein>
    <recommendedName>
        <fullName evidence="3">Translocation and assembly module subunit TamA</fullName>
    </recommendedName>
    <alternativeName>
        <fullName evidence="9">Autotransporter assembly factor TamA</fullName>
    </alternativeName>
</protein>
<gene>
    <name evidence="15" type="ORF">E4634_09715</name>
</gene>